<comment type="caution">
    <text evidence="1">The sequence shown here is derived from an EMBL/GenBank/DDBJ whole genome shotgun (WGS) entry which is preliminary data.</text>
</comment>
<keyword evidence="2" id="KW-1185">Reference proteome</keyword>
<evidence type="ECO:0000313" key="2">
    <source>
        <dbReference type="Proteomes" id="UP000237968"/>
    </source>
</evidence>
<dbReference type="AlphaFoldDB" id="A0A2S9XAQ8"/>
<dbReference type="Proteomes" id="UP000237968">
    <property type="component" value="Unassembled WGS sequence"/>
</dbReference>
<dbReference type="OrthoDB" id="9843199at2"/>
<dbReference type="RefSeq" id="WP_106396061.1">
    <property type="nucleotide sequence ID" value="NZ_PVNK01000309.1"/>
</dbReference>
<protein>
    <recommendedName>
        <fullName evidence="3">Lipoprotein</fullName>
    </recommendedName>
</protein>
<sequence length="163" mass="18411">MPRCSLILAIALLGCAPGRPSRPPTHEELVVDHMEGDYGEVLRWCPVILDDPGADEPRADWCLFGYPAALRLALETERALAFVRSVCTDMTGRPDGDEDFRTFYVREVARWFALPLRLQRQDEGLTRALRGAVTDFSEVCQVDAQEVYFGLDTELPRRRDAGR</sequence>
<gene>
    <name evidence="1" type="ORF">ENSA5_69450</name>
</gene>
<evidence type="ECO:0008006" key="3">
    <source>
        <dbReference type="Google" id="ProtNLM"/>
    </source>
</evidence>
<accession>A0A2S9XAQ8</accession>
<dbReference type="EMBL" id="PVNK01000309">
    <property type="protein sequence ID" value="PRP89944.1"/>
    <property type="molecule type" value="Genomic_DNA"/>
</dbReference>
<evidence type="ECO:0000313" key="1">
    <source>
        <dbReference type="EMBL" id="PRP89944.1"/>
    </source>
</evidence>
<dbReference type="PROSITE" id="PS51257">
    <property type="entry name" value="PROKAR_LIPOPROTEIN"/>
    <property type="match status" value="1"/>
</dbReference>
<name>A0A2S9XAQ8_9BACT</name>
<reference evidence="1 2" key="1">
    <citation type="submission" date="2018-03" db="EMBL/GenBank/DDBJ databases">
        <title>Draft Genome Sequences of the Obligatory Marine Myxobacteria Enhygromyxa salina SWB005.</title>
        <authorList>
            <person name="Poehlein A."/>
            <person name="Moghaddam J.A."/>
            <person name="Harms H."/>
            <person name="Alanjari M."/>
            <person name="Koenig G.M."/>
            <person name="Daniel R."/>
            <person name="Schaeberle T.F."/>
        </authorList>
    </citation>
    <scope>NUCLEOTIDE SEQUENCE [LARGE SCALE GENOMIC DNA]</scope>
    <source>
        <strain evidence="1 2">SWB005</strain>
    </source>
</reference>
<organism evidence="1 2">
    <name type="scientific">Enhygromyxa salina</name>
    <dbReference type="NCBI Taxonomy" id="215803"/>
    <lineage>
        <taxon>Bacteria</taxon>
        <taxon>Pseudomonadati</taxon>
        <taxon>Myxococcota</taxon>
        <taxon>Polyangia</taxon>
        <taxon>Nannocystales</taxon>
        <taxon>Nannocystaceae</taxon>
        <taxon>Enhygromyxa</taxon>
    </lineage>
</organism>
<proteinExistence type="predicted"/>